<dbReference type="EMBL" id="LIAE01007965">
    <property type="protein sequence ID" value="PAV76089.1"/>
    <property type="molecule type" value="Genomic_DNA"/>
</dbReference>
<dbReference type="SUPFAM" id="SSF56112">
    <property type="entry name" value="Protein kinase-like (PK-like)"/>
    <property type="match status" value="1"/>
</dbReference>
<reference evidence="7 8" key="1">
    <citation type="journal article" date="2017" name="Curr. Biol.">
        <title>Genome architecture and evolution of a unichromosomal asexual nematode.</title>
        <authorList>
            <person name="Fradin H."/>
            <person name="Zegar C."/>
            <person name="Gutwein M."/>
            <person name="Lucas J."/>
            <person name="Kovtun M."/>
            <person name="Corcoran D."/>
            <person name="Baugh L.R."/>
            <person name="Kiontke K."/>
            <person name="Gunsalus K."/>
            <person name="Fitch D.H."/>
            <person name="Piano F."/>
        </authorList>
    </citation>
    <scope>NUCLEOTIDE SEQUENCE [LARGE SCALE GENOMIC DNA]</scope>
    <source>
        <strain evidence="7">PF1309</strain>
    </source>
</reference>
<proteinExistence type="predicted"/>
<dbReference type="GO" id="GO:0005524">
    <property type="term" value="F:ATP binding"/>
    <property type="evidence" value="ECO:0007669"/>
    <property type="project" value="UniProtKB-UniRule"/>
</dbReference>
<name>A0A2A2KQB9_9BILA</name>
<evidence type="ECO:0000256" key="3">
    <source>
        <dbReference type="ARBA" id="ARBA00022777"/>
    </source>
</evidence>
<dbReference type="InterPro" id="IPR000719">
    <property type="entry name" value="Prot_kinase_dom"/>
</dbReference>
<evidence type="ECO:0000256" key="5">
    <source>
        <dbReference type="PROSITE-ProRule" id="PRU10141"/>
    </source>
</evidence>
<dbReference type="InterPro" id="IPR045269">
    <property type="entry name" value="Atg1-like"/>
</dbReference>
<gene>
    <name evidence="7" type="ORF">WR25_12666</name>
</gene>
<dbReference type="Pfam" id="PF00069">
    <property type="entry name" value="Pkinase"/>
    <property type="match status" value="1"/>
</dbReference>
<evidence type="ECO:0000256" key="1">
    <source>
        <dbReference type="ARBA" id="ARBA00022679"/>
    </source>
</evidence>
<dbReference type="PROSITE" id="PS50011">
    <property type="entry name" value="PROTEIN_KINASE_DOM"/>
    <property type="match status" value="1"/>
</dbReference>
<dbReference type="Gene3D" id="1.10.510.10">
    <property type="entry name" value="Transferase(Phosphotransferase) domain 1"/>
    <property type="match status" value="1"/>
</dbReference>
<dbReference type="PANTHER" id="PTHR24348">
    <property type="entry name" value="SERINE/THREONINE-PROTEIN KINASE UNC-51-RELATED"/>
    <property type="match status" value="1"/>
</dbReference>
<keyword evidence="3" id="KW-0418">Kinase</keyword>
<dbReference type="PANTHER" id="PTHR24348:SF22">
    <property type="entry name" value="NON-SPECIFIC SERINE_THREONINE PROTEIN KINASE"/>
    <property type="match status" value="1"/>
</dbReference>
<keyword evidence="8" id="KW-1185">Reference proteome</keyword>
<dbReference type="GO" id="GO:0016020">
    <property type="term" value="C:membrane"/>
    <property type="evidence" value="ECO:0007669"/>
    <property type="project" value="TreeGrafter"/>
</dbReference>
<evidence type="ECO:0000313" key="8">
    <source>
        <dbReference type="Proteomes" id="UP000218231"/>
    </source>
</evidence>
<dbReference type="InterPro" id="IPR011009">
    <property type="entry name" value="Kinase-like_dom_sf"/>
</dbReference>
<keyword evidence="4 5" id="KW-0067">ATP-binding</keyword>
<dbReference type="GO" id="GO:0005829">
    <property type="term" value="C:cytosol"/>
    <property type="evidence" value="ECO:0007669"/>
    <property type="project" value="TreeGrafter"/>
</dbReference>
<dbReference type="GO" id="GO:0000045">
    <property type="term" value="P:autophagosome assembly"/>
    <property type="evidence" value="ECO:0007669"/>
    <property type="project" value="TreeGrafter"/>
</dbReference>
<dbReference type="GO" id="GO:0000407">
    <property type="term" value="C:phagophore assembly site"/>
    <property type="evidence" value="ECO:0007669"/>
    <property type="project" value="TreeGrafter"/>
</dbReference>
<accession>A0A2A2KQB9</accession>
<evidence type="ECO:0000256" key="2">
    <source>
        <dbReference type="ARBA" id="ARBA00022741"/>
    </source>
</evidence>
<organism evidence="7 8">
    <name type="scientific">Diploscapter pachys</name>
    <dbReference type="NCBI Taxonomy" id="2018661"/>
    <lineage>
        <taxon>Eukaryota</taxon>
        <taxon>Metazoa</taxon>
        <taxon>Ecdysozoa</taxon>
        <taxon>Nematoda</taxon>
        <taxon>Chromadorea</taxon>
        <taxon>Rhabditida</taxon>
        <taxon>Rhabditina</taxon>
        <taxon>Rhabditomorpha</taxon>
        <taxon>Rhabditoidea</taxon>
        <taxon>Rhabditidae</taxon>
        <taxon>Diploscapter</taxon>
    </lineage>
</organism>
<keyword evidence="1" id="KW-0808">Transferase</keyword>
<dbReference type="PROSITE" id="PS00107">
    <property type="entry name" value="PROTEIN_KINASE_ATP"/>
    <property type="match status" value="1"/>
</dbReference>
<dbReference type="GO" id="GO:0005776">
    <property type="term" value="C:autophagosome"/>
    <property type="evidence" value="ECO:0007669"/>
    <property type="project" value="TreeGrafter"/>
</dbReference>
<evidence type="ECO:0000256" key="4">
    <source>
        <dbReference type="ARBA" id="ARBA00022840"/>
    </source>
</evidence>
<keyword evidence="2 5" id="KW-0547">Nucleotide-binding</keyword>
<evidence type="ECO:0000259" key="6">
    <source>
        <dbReference type="PROSITE" id="PS50011"/>
    </source>
</evidence>
<evidence type="ECO:0000313" key="7">
    <source>
        <dbReference type="EMBL" id="PAV76089.1"/>
    </source>
</evidence>
<sequence>MHSGDILISPKGQYEIDRRLGNGAFGIVYLSNYTPANSTTSMQVAVKEIARNYNNRETCKKEEELLKTISTSFTSEHVVKYIDSFADGDITVPSKIHSLSLFSLTTKYMLPNEDGKLFITMEFCSGGDLASKINEKIESGSEFDKETIFAYMSQIVDGYSFAQSNAGQRSVWKIDYSKYLLSQSDR</sequence>
<dbReference type="STRING" id="2018661.A0A2A2KQB9"/>
<protein>
    <recommendedName>
        <fullName evidence="6">Protein kinase domain-containing protein</fullName>
    </recommendedName>
</protein>
<dbReference type="AlphaFoldDB" id="A0A2A2KQB9"/>
<dbReference type="GO" id="GO:0004674">
    <property type="term" value="F:protein serine/threonine kinase activity"/>
    <property type="evidence" value="ECO:0007669"/>
    <property type="project" value="InterPro"/>
</dbReference>
<feature type="domain" description="Protein kinase" evidence="6">
    <location>
        <begin position="14"/>
        <end position="186"/>
    </location>
</feature>
<dbReference type="Proteomes" id="UP000218231">
    <property type="component" value="Unassembled WGS sequence"/>
</dbReference>
<feature type="binding site" evidence="5">
    <location>
        <position position="47"/>
    </location>
    <ligand>
        <name>ATP</name>
        <dbReference type="ChEBI" id="CHEBI:30616"/>
    </ligand>
</feature>
<dbReference type="InterPro" id="IPR017441">
    <property type="entry name" value="Protein_kinase_ATP_BS"/>
</dbReference>
<dbReference type="GO" id="GO:0010506">
    <property type="term" value="P:regulation of autophagy"/>
    <property type="evidence" value="ECO:0007669"/>
    <property type="project" value="InterPro"/>
</dbReference>
<comment type="caution">
    <text evidence="7">The sequence shown here is derived from an EMBL/GenBank/DDBJ whole genome shotgun (WGS) entry which is preliminary data.</text>
</comment>